<comment type="caution">
    <text evidence="1">The sequence shown here is derived from an EMBL/GenBank/DDBJ whole genome shotgun (WGS) entry which is preliminary data.</text>
</comment>
<dbReference type="EMBL" id="JACGWN010000005">
    <property type="protein sequence ID" value="KAL0449496.1"/>
    <property type="molecule type" value="Genomic_DNA"/>
</dbReference>
<accession>A0AAW2X793</accession>
<evidence type="ECO:0000313" key="1">
    <source>
        <dbReference type="EMBL" id="KAL0449496.1"/>
    </source>
</evidence>
<dbReference type="GO" id="GO:0035251">
    <property type="term" value="F:UDP-glucosyltransferase activity"/>
    <property type="evidence" value="ECO:0007669"/>
    <property type="project" value="InterPro"/>
</dbReference>
<organism evidence="1">
    <name type="scientific">Sesamum latifolium</name>
    <dbReference type="NCBI Taxonomy" id="2727402"/>
    <lineage>
        <taxon>Eukaryota</taxon>
        <taxon>Viridiplantae</taxon>
        <taxon>Streptophyta</taxon>
        <taxon>Embryophyta</taxon>
        <taxon>Tracheophyta</taxon>
        <taxon>Spermatophyta</taxon>
        <taxon>Magnoliopsida</taxon>
        <taxon>eudicotyledons</taxon>
        <taxon>Gunneridae</taxon>
        <taxon>Pentapetalae</taxon>
        <taxon>asterids</taxon>
        <taxon>lamiids</taxon>
        <taxon>Lamiales</taxon>
        <taxon>Pedaliaceae</taxon>
        <taxon>Sesamum</taxon>
    </lineage>
</organism>
<reference evidence="1" key="1">
    <citation type="submission" date="2020-06" db="EMBL/GenBank/DDBJ databases">
        <authorList>
            <person name="Li T."/>
            <person name="Hu X."/>
            <person name="Zhang T."/>
            <person name="Song X."/>
            <person name="Zhang H."/>
            <person name="Dai N."/>
            <person name="Sheng W."/>
            <person name="Hou X."/>
            <person name="Wei L."/>
        </authorList>
    </citation>
    <scope>NUCLEOTIDE SEQUENCE</scope>
    <source>
        <strain evidence="1">KEN1</strain>
        <tissue evidence="1">Leaf</tissue>
    </source>
</reference>
<sequence>MDIHGGQMDHLKKAFDSLEPGLTRFLEDSSPDWIIYDFAAHWLPPVAARLGISRAFYSNNNAWFAAFFGPTDALISDYDDRTKPDDFMVPPKWAKFETKVAYRRHEADWIVTMGQINQSGFSDFYRVGKVLLGCEAILTRHCYEFEPEWLTLLEELHHRPVIPLGIRARPDGAAEWIRGESLNSRVIVEKQLGVEILRNEQDGSCTRNSVADSIKLVMLEKEGVN</sequence>
<protein>
    <submittedName>
        <fullName evidence="1">UDP-glycosyltransferase 91D2</fullName>
    </submittedName>
</protein>
<dbReference type="PANTHER" id="PTHR48049:SF60">
    <property type="entry name" value="UDP-GLYCOSYLTRANSFERASE 91B1"/>
    <property type="match status" value="1"/>
</dbReference>
<dbReference type="AlphaFoldDB" id="A0AAW2X793"/>
<dbReference type="SUPFAM" id="SSF53756">
    <property type="entry name" value="UDP-Glycosyltransferase/glycogen phosphorylase"/>
    <property type="match status" value="1"/>
</dbReference>
<dbReference type="PANTHER" id="PTHR48049">
    <property type="entry name" value="GLYCOSYLTRANSFERASE"/>
    <property type="match status" value="1"/>
</dbReference>
<dbReference type="Gene3D" id="3.40.50.2000">
    <property type="entry name" value="Glycogen Phosphorylase B"/>
    <property type="match status" value="1"/>
</dbReference>
<reference evidence="1" key="2">
    <citation type="journal article" date="2024" name="Plant">
        <title>Genomic evolution and insights into agronomic trait innovations of Sesamum species.</title>
        <authorList>
            <person name="Miao H."/>
            <person name="Wang L."/>
            <person name="Qu L."/>
            <person name="Liu H."/>
            <person name="Sun Y."/>
            <person name="Le M."/>
            <person name="Wang Q."/>
            <person name="Wei S."/>
            <person name="Zheng Y."/>
            <person name="Lin W."/>
            <person name="Duan Y."/>
            <person name="Cao H."/>
            <person name="Xiong S."/>
            <person name="Wang X."/>
            <person name="Wei L."/>
            <person name="Li C."/>
            <person name="Ma Q."/>
            <person name="Ju M."/>
            <person name="Zhao R."/>
            <person name="Li G."/>
            <person name="Mu C."/>
            <person name="Tian Q."/>
            <person name="Mei H."/>
            <person name="Zhang T."/>
            <person name="Gao T."/>
            <person name="Zhang H."/>
        </authorList>
    </citation>
    <scope>NUCLEOTIDE SEQUENCE</scope>
    <source>
        <strain evidence="1">KEN1</strain>
    </source>
</reference>
<gene>
    <name evidence="1" type="ORF">Slati_1506000</name>
</gene>
<proteinExistence type="predicted"/>
<name>A0AAW2X793_9LAMI</name>
<dbReference type="InterPro" id="IPR050481">
    <property type="entry name" value="UDP-glycosyltransf_plant"/>
</dbReference>